<evidence type="ECO:0000256" key="1">
    <source>
        <dbReference type="SAM" id="MobiDB-lite"/>
    </source>
</evidence>
<feature type="region of interest" description="Disordered" evidence="1">
    <location>
        <begin position="31"/>
        <end position="66"/>
    </location>
</feature>
<organism evidence="2 3">
    <name type="scientific">Gossypium klotzschianum</name>
    <dbReference type="NCBI Taxonomy" id="34286"/>
    <lineage>
        <taxon>Eukaryota</taxon>
        <taxon>Viridiplantae</taxon>
        <taxon>Streptophyta</taxon>
        <taxon>Embryophyta</taxon>
        <taxon>Tracheophyta</taxon>
        <taxon>Spermatophyta</taxon>
        <taxon>Magnoliopsida</taxon>
        <taxon>eudicotyledons</taxon>
        <taxon>Gunneridae</taxon>
        <taxon>Pentapetalae</taxon>
        <taxon>rosids</taxon>
        <taxon>malvids</taxon>
        <taxon>Malvales</taxon>
        <taxon>Malvaceae</taxon>
        <taxon>Malvoideae</taxon>
        <taxon>Gossypium</taxon>
    </lineage>
</organism>
<evidence type="ECO:0000313" key="3">
    <source>
        <dbReference type="Proteomes" id="UP000593573"/>
    </source>
</evidence>
<comment type="caution">
    <text evidence="2">The sequence shown here is derived from an EMBL/GenBank/DDBJ whole genome shotgun (WGS) entry which is preliminary data.</text>
</comment>
<feature type="non-terminal residue" evidence="2">
    <location>
        <position position="1"/>
    </location>
</feature>
<keyword evidence="3" id="KW-1185">Reference proteome</keyword>
<proteinExistence type="predicted"/>
<evidence type="ECO:0000313" key="2">
    <source>
        <dbReference type="EMBL" id="MBA0670650.1"/>
    </source>
</evidence>
<feature type="compositionally biased region" description="Basic and acidic residues" evidence="1">
    <location>
        <begin position="32"/>
        <end position="51"/>
    </location>
</feature>
<name>A0A7J8W731_9ROSI</name>
<gene>
    <name evidence="2" type="ORF">Goklo_024388</name>
</gene>
<feature type="compositionally biased region" description="Acidic residues" evidence="1">
    <location>
        <begin position="57"/>
        <end position="66"/>
    </location>
</feature>
<sequence length="156" mass="17744">DNGSSYRSSVGDENAADFALNEVDNVAVAISGKEEDGNNTKTEVWDLDEHGSLVGSNEDEEHEDDEAKEVVKEKMAGNYEKFGQLYNYTHESRSKMSGSTIKMIVQRVTGLQIVIFDISPKVEHRNYVRDMFANWSGRKLEKSYEYDFLADCEFHD</sequence>
<accession>A0A7J8W731</accession>
<dbReference type="AlphaFoldDB" id="A0A7J8W731"/>
<protein>
    <submittedName>
        <fullName evidence="2">Uncharacterized protein</fullName>
    </submittedName>
</protein>
<dbReference type="OrthoDB" id="1300239at2759"/>
<dbReference type="Proteomes" id="UP000593573">
    <property type="component" value="Unassembled WGS sequence"/>
</dbReference>
<reference evidence="2 3" key="1">
    <citation type="journal article" date="2019" name="Genome Biol. Evol.">
        <title>Insights into the evolution of the New World diploid cottons (Gossypium, subgenus Houzingenia) based on genome sequencing.</title>
        <authorList>
            <person name="Grover C.E."/>
            <person name="Arick M.A. 2nd"/>
            <person name="Thrash A."/>
            <person name="Conover J.L."/>
            <person name="Sanders W.S."/>
            <person name="Peterson D.G."/>
            <person name="Frelichowski J.E."/>
            <person name="Scheffler J.A."/>
            <person name="Scheffler B.E."/>
            <person name="Wendel J.F."/>
        </authorList>
    </citation>
    <scope>NUCLEOTIDE SEQUENCE [LARGE SCALE GENOMIC DNA]</scope>
    <source>
        <strain evidence="2">57</strain>
        <tissue evidence="2">Leaf</tissue>
    </source>
</reference>
<dbReference type="EMBL" id="JABFAB010237501">
    <property type="protein sequence ID" value="MBA0670650.1"/>
    <property type="molecule type" value="Genomic_DNA"/>
</dbReference>